<name>A0A183IQH3_9BILA</name>
<feature type="region of interest" description="Disordered" evidence="1">
    <location>
        <begin position="318"/>
        <end position="388"/>
    </location>
</feature>
<keyword evidence="3" id="KW-1185">Reference proteome</keyword>
<organism evidence="4">
    <name type="scientific">Soboliphyme baturini</name>
    <dbReference type="NCBI Taxonomy" id="241478"/>
    <lineage>
        <taxon>Eukaryota</taxon>
        <taxon>Metazoa</taxon>
        <taxon>Ecdysozoa</taxon>
        <taxon>Nematoda</taxon>
        <taxon>Enoplea</taxon>
        <taxon>Dorylaimia</taxon>
        <taxon>Dioctophymatida</taxon>
        <taxon>Dioctophymatoidea</taxon>
        <taxon>Soboliphymatidae</taxon>
        <taxon>Soboliphyme</taxon>
    </lineage>
</organism>
<feature type="compositionally biased region" description="Polar residues" evidence="1">
    <location>
        <begin position="318"/>
        <end position="328"/>
    </location>
</feature>
<dbReference type="Proteomes" id="UP000270296">
    <property type="component" value="Unassembled WGS sequence"/>
</dbReference>
<dbReference type="WBParaSite" id="SBAD_0000610301-mRNA-1">
    <property type="protein sequence ID" value="SBAD_0000610301-mRNA-1"/>
    <property type="gene ID" value="SBAD_0000610301"/>
</dbReference>
<evidence type="ECO:0000313" key="2">
    <source>
        <dbReference type="EMBL" id="VDP08527.1"/>
    </source>
</evidence>
<feature type="compositionally biased region" description="Low complexity" evidence="1">
    <location>
        <begin position="346"/>
        <end position="364"/>
    </location>
</feature>
<sequence length="388" mass="42127">MDSATRNDRDYVRLRLTFVSGQETTGVQRKCLYGFERRRLATVEDVIADVALKFGLSRQNLQFSVEDYAIPSWCSSKVLTFDEEVDVSVVSSSENGQHVKAFGEYDNNKSEIQGVTSEVKTKEHKSTNVHYLAVEDEALGFVKVIKTKKRRHHNDDDDDTLKIKETAFPTSTPMSSMNNGLASEGEGSVCTAFTESSPGAAIKAKKARKHKTAKEKSDDFHGASESQVLADADMSSASLSVVVAPATSKNVLYEGPQKPDSIVNITRKKKSKKFRRRQNAQVREVSSVLNRLHEGQIETAAETPSSISTVVDTAQSKFENLPSPQGTETSKKSAGSGGGGGHIHFKSSSSSSESEAESSGGPSSMAVSHVVRCSPDFKPKVSDENAYS</sequence>
<gene>
    <name evidence="2" type="ORF">SBAD_LOCUS5870</name>
</gene>
<reference evidence="2 3" key="2">
    <citation type="submission" date="2018-11" db="EMBL/GenBank/DDBJ databases">
        <authorList>
            <consortium name="Pathogen Informatics"/>
        </authorList>
    </citation>
    <scope>NUCLEOTIDE SEQUENCE [LARGE SCALE GENOMIC DNA]</scope>
</reference>
<protein>
    <submittedName>
        <fullName evidence="4">Coilin</fullName>
    </submittedName>
</protein>
<evidence type="ECO:0000313" key="3">
    <source>
        <dbReference type="Proteomes" id="UP000270296"/>
    </source>
</evidence>
<evidence type="ECO:0000256" key="1">
    <source>
        <dbReference type="SAM" id="MobiDB-lite"/>
    </source>
</evidence>
<feature type="compositionally biased region" description="Basic and acidic residues" evidence="1">
    <location>
        <begin position="375"/>
        <end position="388"/>
    </location>
</feature>
<accession>A0A183IQH3</accession>
<evidence type="ECO:0000313" key="4">
    <source>
        <dbReference type="WBParaSite" id="SBAD_0000610301-mRNA-1"/>
    </source>
</evidence>
<proteinExistence type="predicted"/>
<dbReference type="AlphaFoldDB" id="A0A183IQH3"/>
<dbReference type="EMBL" id="UZAM01009310">
    <property type="protein sequence ID" value="VDP08527.1"/>
    <property type="molecule type" value="Genomic_DNA"/>
</dbReference>
<reference evidence="4" key="1">
    <citation type="submission" date="2016-06" db="UniProtKB">
        <authorList>
            <consortium name="WormBaseParasite"/>
        </authorList>
    </citation>
    <scope>IDENTIFICATION</scope>
</reference>